<accession>A0A9D1GNX6</accession>
<gene>
    <name evidence="1" type="ORF">IAC35_05850</name>
</gene>
<reference evidence="1" key="2">
    <citation type="journal article" date="2021" name="PeerJ">
        <title>Extensive microbial diversity within the chicken gut microbiome revealed by metagenomics and culture.</title>
        <authorList>
            <person name="Gilroy R."/>
            <person name="Ravi A."/>
            <person name="Getino M."/>
            <person name="Pursley I."/>
            <person name="Horton D.L."/>
            <person name="Alikhan N.F."/>
            <person name="Baker D."/>
            <person name="Gharbi K."/>
            <person name="Hall N."/>
            <person name="Watson M."/>
            <person name="Adriaenssens E.M."/>
            <person name="Foster-Nyarko E."/>
            <person name="Jarju S."/>
            <person name="Secka A."/>
            <person name="Antonio M."/>
            <person name="Oren A."/>
            <person name="Chaudhuri R.R."/>
            <person name="La Ragione R."/>
            <person name="Hildebrand F."/>
            <person name="Pallen M.J."/>
        </authorList>
    </citation>
    <scope>NUCLEOTIDE SEQUENCE</scope>
    <source>
        <strain evidence="1">ChiHecec2B26-709</strain>
    </source>
</reference>
<dbReference type="Proteomes" id="UP000886881">
    <property type="component" value="Unassembled WGS sequence"/>
</dbReference>
<comment type="caution">
    <text evidence="1">The sequence shown here is derived from an EMBL/GenBank/DDBJ whole genome shotgun (WGS) entry which is preliminary data.</text>
</comment>
<organism evidence="1 2">
    <name type="scientific">Candidatus Cryptobacteroides merdipullorum</name>
    <dbReference type="NCBI Taxonomy" id="2840771"/>
    <lineage>
        <taxon>Bacteria</taxon>
        <taxon>Pseudomonadati</taxon>
        <taxon>Bacteroidota</taxon>
        <taxon>Bacteroidia</taxon>
        <taxon>Bacteroidales</taxon>
        <taxon>Candidatus Cryptobacteroides</taxon>
    </lineage>
</organism>
<dbReference type="AlphaFoldDB" id="A0A9D1GNX6"/>
<sequence>MDNLSSVFARNCLVRRIGKAESAAFMDANHRLGATGGRYHYGLFVQRSTGAGETVLPEGSLVAVAVFSNARRWRKGERTVSSYEWIRYASLSGLRVTGGMGKLLQAFIDDVHPDDIMSYADEEYPDGGEAYARLGFTAEGIVERAGHRNIKYRLKLEPGTVR</sequence>
<protein>
    <submittedName>
        <fullName evidence="1">Uncharacterized protein</fullName>
    </submittedName>
</protein>
<dbReference type="EMBL" id="DVLC01000109">
    <property type="protein sequence ID" value="HIT47361.1"/>
    <property type="molecule type" value="Genomic_DNA"/>
</dbReference>
<name>A0A9D1GNX6_9BACT</name>
<proteinExistence type="predicted"/>
<evidence type="ECO:0000313" key="2">
    <source>
        <dbReference type="Proteomes" id="UP000886881"/>
    </source>
</evidence>
<evidence type="ECO:0000313" key="1">
    <source>
        <dbReference type="EMBL" id="HIT47361.1"/>
    </source>
</evidence>
<reference evidence="1" key="1">
    <citation type="submission" date="2020-10" db="EMBL/GenBank/DDBJ databases">
        <authorList>
            <person name="Gilroy R."/>
        </authorList>
    </citation>
    <scope>NUCLEOTIDE SEQUENCE</scope>
    <source>
        <strain evidence="1">ChiHecec2B26-709</strain>
    </source>
</reference>